<evidence type="ECO:0000313" key="1">
    <source>
        <dbReference type="EMBL" id="GAJ18752.1"/>
    </source>
</evidence>
<accession>X1VIZ9</accession>
<proteinExistence type="predicted"/>
<protein>
    <submittedName>
        <fullName evidence="1">Uncharacterized protein</fullName>
    </submittedName>
</protein>
<dbReference type="AlphaFoldDB" id="X1VIZ9"/>
<name>X1VIZ9_9ZZZZ</name>
<comment type="caution">
    <text evidence="1">The sequence shown here is derived from an EMBL/GenBank/DDBJ whole genome shotgun (WGS) entry which is preliminary data.</text>
</comment>
<dbReference type="EMBL" id="BARW01037870">
    <property type="protein sequence ID" value="GAJ18752.1"/>
    <property type="molecule type" value="Genomic_DNA"/>
</dbReference>
<sequence length="44" mass="4837">LVSLPPAFIEKNKLKKGDKIALAFNDVVIICTAVKPEEKEQNAI</sequence>
<reference evidence="1" key="1">
    <citation type="journal article" date="2014" name="Front. Microbiol.">
        <title>High frequency of phylogenetically diverse reductive dehalogenase-homologous genes in deep subseafloor sedimentary metagenomes.</title>
        <authorList>
            <person name="Kawai M."/>
            <person name="Futagami T."/>
            <person name="Toyoda A."/>
            <person name="Takaki Y."/>
            <person name="Nishi S."/>
            <person name="Hori S."/>
            <person name="Arai W."/>
            <person name="Tsubouchi T."/>
            <person name="Morono Y."/>
            <person name="Uchiyama I."/>
            <person name="Ito T."/>
            <person name="Fujiyama A."/>
            <person name="Inagaki F."/>
            <person name="Takami H."/>
        </authorList>
    </citation>
    <scope>NUCLEOTIDE SEQUENCE</scope>
    <source>
        <strain evidence="1">Expedition CK06-06</strain>
    </source>
</reference>
<gene>
    <name evidence="1" type="ORF">S12H4_58341</name>
</gene>
<feature type="non-terminal residue" evidence="1">
    <location>
        <position position="1"/>
    </location>
</feature>
<organism evidence="1">
    <name type="scientific">marine sediment metagenome</name>
    <dbReference type="NCBI Taxonomy" id="412755"/>
    <lineage>
        <taxon>unclassified sequences</taxon>
        <taxon>metagenomes</taxon>
        <taxon>ecological metagenomes</taxon>
    </lineage>
</organism>